<dbReference type="SMART" id="SM00342">
    <property type="entry name" value="HTH_ARAC"/>
    <property type="match status" value="1"/>
</dbReference>
<evidence type="ECO:0000256" key="2">
    <source>
        <dbReference type="ARBA" id="ARBA00023125"/>
    </source>
</evidence>
<dbReference type="PANTHER" id="PTHR43280:SF32">
    <property type="entry name" value="TRANSCRIPTIONAL REGULATORY PROTEIN"/>
    <property type="match status" value="1"/>
</dbReference>
<dbReference type="InterPro" id="IPR037923">
    <property type="entry name" value="HTH-like"/>
</dbReference>
<comment type="caution">
    <text evidence="5">The sequence shown here is derived from an EMBL/GenBank/DDBJ whole genome shotgun (WGS) entry which is preliminary data.</text>
</comment>
<feature type="domain" description="HTH araC/xylS-type" evidence="4">
    <location>
        <begin position="188"/>
        <end position="286"/>
    </location>
</feature>
<evidence type="ECO:0000259" key="4">
    <source>
        <dbReference type="PROSITE" id="PS01124"/>
    </source>
</evidence>
<gene>
    <name evidence="5" type="ORF">QM480_01085</name>
</gene>
<dbReference type="InterPro" id="IPR018060">
    <property type="entry name" value="HTH_AraC"/>
</dbReference>
<evidence type="ECO:0000256" key="3">
    <source>
        <dbReference type="ARBA" id="ARBA00023163"/>
    </source>
</evidence>
<dbReference type="SUPFAM" id="SSF46689">
    <property type="entry name" value="Homeodomain-like"/>
    <property type="match status" value="1"/>
</dbReference>
<sequence length="290" mass="34443">MATDIKKYDFKAGLPQEFEIVDIGELYHNIKDTLTTTHRTGFYHIIWFQQGTPTHLVDFYPIKIKPNTLLFLNKDTVQRFDKNSKFDGNAILFTDSFFCKTEVDTKFLRNNILFNDLFSVSQIEIGKQNNLFTQLLQQMTDELQNVRDNSQADILKNLLHNFLLHSEREKRKQNFIEVKKDTDLDYVMLFKDLLEMNYKNQKQVNYYAKEIIITEKRLNQATSKVLGKSPKEIIDDRIILEAKRILAHTTESVKEICYSLGFEEPTNFIKYFRKHTQKTPIEFREQFRLD</sequence>
<organism evidence="5 6">
    <name type="scientific">Flectobacillus longus</name>
    <dbReference type="NCBI Taxonomy" id="2984207"/>
    <lineage>
        <taxon>Bacteria</taxon>
        <taxon>Pseudomonadati</taxon>
        <taxon>Bacteroidota</taxon>
        <taxon>Cytophagia</taxon>
        <taxon>Cytophagales</taxon>
        <taxon>Flectobacillaceae</taxon>
        <taxon>Flectobacillus</taxon>
    </lineage>
</organism>
<keyword evidence="2" id="KW-0238">DNA-binding</keyword>
<dbReference type="InterPro" id="IPR009057">
    <property type="entry name" value="Homeodomain-like_sf"/>
</dbReference>
<evidence type="ECO:0000313" key="6">
    <source>
        <dbReference type="Proteomes" id="UP001236569"/>
    </source>
</evidence>
<dbReference type="Proteomes" id="UP001236569">
    <property type="component" value="Unassembled WGS sequence"/>
</dbReference>
<dbReference type="Pfam" id="PF12833">
    <property type="entry name" value="HTH_18"/>
    <property type="match status" value="1"/>
</dbReference>
<keyword evidence="6" id="KW-1185">Reference proteome</keyword>
<evidence type="ECO:0000313" key="5">
    <source>
        <dbReference type="EMBL" id="MDI9862900.1"/>
    </source>
</evidence>
<protein>
    <submittedName>
        <fullName evidence="5">Helix-turn-helix domain-containing protein</fullName>
    </submittedName>
</protein>
<accession>A0ABT6YHA7</accession>
<name>A0ABT6YHA7_9BACT</name>
<dbReference type="SUPFAM" id="SSF51215">
    <property type="entry name" value="Regulatory protein AraC"/>
    <property type="match status" value="1"/>
</dbReference>
<dbReference type="PROSITE" id="PS01124">
    <property type="entry name" value="HTH_ARAC_FAMILY_2"/>
    <property type="match status" value="1"/>
</dbReference>
<proteinExistence type="predicted"/>
<evidence type="ECO:0000256" key="1">
    <source>
        <dbReference type="ARBA" id="ARBA00023015"/>
    </source>
</evidence>
<keyword evidence="1" id="KW-0805">Transcription regulation</keyword>
<keyword evidence="3" id="KW-0804">Transcription</keyword>
<reference evidence="5 6" key="1">
    <citation type="submission" date="2023-05" db="EMBL/GenBank/DDBJ databases">
        <title>Novel species of genus Flectobacillus isolated from stream in China.</title>
        <authorList>
            <person name="Lu H."/>
        </authorList>
    </citation>
    <scope>NUCLEOTIDE SEQUENCE [LARGE SCALE GENOMIC DNA]</scope>
    <source>
        <strain evidence="5 6">DC10W</strain>
    </source>
</reference>
<dbReference type="EMBL" id="JASHID010000001">
    <property type="protein sequence ID" value="MDI9862900.1"/>
    <property type="molecule type" value="Genomic_DNA"/>
</dbReference>
<dbReference type="PANTHER" id="PTHR43280">
    <property type="entry name" value="ARAC-FAMILY TRANSCRIPTIONAL REGULATOR"/>
    <property type="match status" value="1"/>
</dbReference>
<dbReference type="Gene3D" id="1.10.10.60">
    <property type="entry name" value="Homeodomain-like"/>
    <property type="match status" value="1"/>
</dbReference>
<dbReference type="RefSeq" id="WP_283368256.1">
    <property type="nucleotide sequence ID" value="NZ_JASHID010000001.1"/>
</dbReference>